<evidence type="ECO:0000313" key="2">
    <source>
        <dbReference type="EMBL" id="MBO8436599.1"/>
    </source>
</evidence>
<name>A0A9D9DYZ4_9SPIO</name>
<dbReference type="SUPFAM" id="SSF51905">
    <property type="entry name" value="FAD/NAD(P)-binding domain"/>
    <property type="match status" value="1"/>
</dbReference>
<evidence type="ECO:0000259" key="1">
    <source>
        <dbReference type="Pfam" id="PF21688"/>
    </source>
</evidence>
<evidence type="ECO:0000313" key="3">
    <source>
        <dbReference type="Proteomes" id="UP000823615"/>
    </source>
</evidence>
<reference evidence="2" key="2">
    <citation type="journal article" date="2021" name="PeerJ">
        <title>Extensive microbial diversity within the chicken gut microbiome revealed by metagenomics and culture.</title>
        <authorList>
            <person name="Gilroy R."/>
            <person name="Ravi A."/>
            <person name="Getino M."/>
            <person name="Pursley I."/>
            <person name="Horton D.L."/>
            <person name="Alikhan N.F."/>
            <person name="Baker D."/>
            <person name="Gharbi K."/>
            <person name="Hall N."/>
            <person name="Watson M."/>
            <person name="Adriaenssens E.M."/>
            <person name="Foster-Nyarko E."/>
            <person name="Jarju S."/>
            <person name="Secka A."/>
            <person name="Antonio M."/>
            <person name="Oren A."/>
            <person name="Chaudhuri R.R."/>
            <person name="La Ragione R."/>
            <person name="Hildebrand F."/>
            <person name="Pallen M.J."/>
        </authorList>
    </citation>
    <scope>NUCLEOTIDE SEQUENCE</scope>
    <source>
        <strain evidence="2">7293</strain>
    </source>
</reference>
<proteinExistence type="predicted"/>
<sequence>MIREIALTLTPEEAASEEMITQAVASKLRLKRSDFTFNIAKRSLDARRMDVKVQLVVEVYVNQQRPPLFTPVCFPDVSHASHSAIVVGFGPAGIFASLTLLENGIKPIVIERGKDVHNRLIDTAKLCQSGTLNPESNYAFGEGGAGAFSDGKLYTRSVKRGNVKKVLALLVQHGADPSILYDAHPHIGSDKLPYIIERIRNTILEHGGEIHFSKRVDSILSDGERTSGVRCSDGEEFSGPVILATGHSAKDIYFELERKGFVLEAKSTAVGVRVEHSQFLIDRMQYHSRDGRGLYLSPAAYSLKTQVSGRGVYSFCMCPGGVIVPASSEGGSMVVNGMSPSSRRGKWANSGIVTEVRREEMDGDDPFSVLRYIEGIERSCYNPGFAAPAELLVEFINDKPRTAPASSSYPRPLVLTRLDDVLPPIVAVSLREGFKAFGRMTRSAFLSDSALLIAPETRTSSPVRILRDSSMKQGAGLYPAGEGAGYAGGIVSAAIDGTEAALRLGGDL</sequence>
<accession>A0A9D9DYZ4</accession>
<dbReference type="Gene3D" id="3.30.70.2700">
    <property type="match status" value="1"/>
</dbReference>
<dbReference type="InterPro" id="IPR049516">
    <property type="entry name" value="FAD-depend_C"/>
</dbReference>
<dbReference type="Gene3D" id="3.50.50.60">
    <property type="entry name" value="FAD/NAD(P)-binding domain"/>
    <property type="match status" value="2"/>
</dbReference>
<comment type="caution">
    <text evidence="2">The sequence shown here is derived from an EMBL/GenBank/DDBJ whole genome shotgun (WGS) entry which is preliminary data.</text>
</comment>
<dbReference type="PANTHER" id="PTHR42842">
    <property type="entry name" value="FAD/NAD(P)-BINDING OXIDOREDUCTASE"/>
    <property type="match status" value="1"/>
</dbReference>
<protein>
    <submittedName>
        <fullName evidence="2">FAD-binding protein</fullName>
    </submittedName>
</protein>
<dbReference type="Pfam" id="PF21688">
    <property type="entry name" value="FAD-depend_C"/>
    <property type="match status" value="1"/>
</dbReference>
<dbReference type="InterPro" id="IPR028348">
    <property type="entry name" value="FAD-binding_protein"/>
</dbReference>
<dbReference type="EMBL" id="JADIMT010000072">
    <property type="protein sequence ID" value="MBO8436599.1"/>
    <property type="molecule type" value="Genomic_DNA"/>
</dbReference>
<reference evidence="2" key="1">
    <citation type="submission" date="2020-10" db="EMBL/GenBank/DDBJ databases">
        <authorList>
            <person name="Gilroy R."/>
        </authorList>
    </citation>
    <scope>NUCLEOTIDE SEQUENCE</scope>
    <source>
        <strain evidence="2">7293</strain>
    </source>
</reference>
<gene>
    <name evidence="2" type="ORF">IAA97_06435</name>
</gene>
<feature type="domain" description="FAD-dependent protein C-terminal" evidence="1">
    <location>
        <begin position="269"/>
        <end position="459"/>
    </location>
</feature>
<dbReference type="PANTHER" id="PTHR42842:SF3">
    <property type="entry name" value="FAD_NAD(P)-BINDING OXIDOREDUCTASE FAMILY PROTEIN"/>
    <property type="match status" value="1"/>
</dbReference>
<dbReference type="PIRSF" id="PIRSF038984">
    <property type="entry name" value="FAD_binding_protein"/>
    <property type="match status" value="1"/>
</dbReference>
<organism evidence="2 3">
    <name type="scientific">Candidatus Ornithospirochaeta stercoripullorum</name>
    <dbReference type="NCBI Taxonomy" id="2840899"/>
    <lineage>
        <taxon>Bacteria</taxon>
        <taxon>Pseudomonadati</taxon>
        <taxon>Spirochaetota</taxon>
        <taxon>Spirochaetia</taxon>
        <taxon>Spirochaetales</taxon>
        <taxon>Spirochaetaceae</taxon>
        <taxon>Spirochaetaceae incertae sedis</taxon>
        <taxon>Candidatus Ornithospirochaeta</taxon>
    </lineage>
</organism>
<dbReference type="Proteomes" id="UP000823615">
    <property type="component" value="Unassembled WGS sequence"/>
</dbReference>
<dbReference type="AlphaFoldDB" id="A0A9D9DYZ4"/>
<dbReference type="InterPro" id="IPR036188">
    <property type="entry name" value="FAD/NAD-bd_sf"/>
</dbReference>